<evidence type="ECO:0000256" key="1">
    <source>
        <dbReference type="ARBA" id="ARBA00004141"/>
    </source>
</evidence>
<feature type="transmembrane region" description="Helical" evidence="18">
    <location>
        <begin position="21"/>
        <end position="40"/>
    </location>
</feature>
<keyword evidence="14" id="KW-1208">Phospholipid metabolism</keyword>
<evidence type="ECO:0000256" key="7">
    <source>
        <dbReference type="ARBA" id="ARBA00022516"/>
    </source>
</evidence>
<evidence type="ECO:0000256" key="5">
    <source>
        <dbReference type="ARBA" id="ARBA00013170"/>
    </source>
</evidence>
<dbReference type="RefSeq" id="WP_009339907.1">
    <property type="nucleotide sequence ID" value="NZ_CCAZ020000002.1"/>
</dbReference>
<dbReference type="OrthoDB" id="9796672at2"/>
<comment type="similarity">
    <text evidence="4 17">Belongs to the CDP-alcohol phosphatidyltransferase class-I family.</text>
</comment>
<name>A0A090MPL9_AFIFE</name>
<dbReference type="Gene3D" id="1.20.120.1760">
    <property type="match status" value="1"/>
</dbReference>
<comment type="catalytic activity">
    <reaction evidence="15">
        <text>a CDP-1,2-diacyl-sn-glycerol + sn-glycerol 3-phosphate = a 1,2-diacyl-sn-glycero-3-phospho-(1'-sn-glycero-3'-phosphate) + CMP + H(+)</text>
        <dbReference type="Rhea" id="RHEA:12593"/>
        <dbReference type="ChEBI" id="CHEBI:15378"/>
        <dbReference type="ChEBI" id="CHEBI:57597"/>
        <dbReference type="ChEBI" id="CHEBI:58332"/>
        <dbReference type="ChEBI" id="CHEBI:60110"/>
        <dbReference type="ChEBI" id="CHEBI:60377"/>
        <dbReference type="EC" id="2.7.8.5"/>
    </reaction>
</comment>
<dbReference type="Proteomes" id="UP000035762">
    <property type="component" value="Unassembled WGS sequence"/>
</dbReference>
<keyword evidence="7" id="KW-0444">Lipid biosynthesis</keyword>
<evidence type="ECO:0000256" key="8">
    <source>
        <dbReference type="ARBA" id="ARBA00022679"/>
    </source>
</evidence>
<gene>
    <name evidence="19" type="primary">pgsA</name>
    <name evidence="19" type="ORF">BN961_02740</name>
</gene>
<keyword evidence="11" id="KW-0443">Lipid metabolism</keyword>
<dbReference type="EMBL" id="CCAZ020000002">
    <property type="protein sequence ID" value="CEG09315.1"/>
    <property type="molecule type" value="Genomic_DNA"/>
</dbReference>
<keyword evidence="8 17" id="KW-0808">Transferase</keyword>
<keyword evidence="20" id="KW-1185">Reference proteome</keyword>
<evidence type="ECO:0000256" key="15">
    <source>
        <dbReference type="ARBA" id="ARBA00048586"/>
    </source>
</evidence>
<proteinExistence type="inferred from homology"/>
<dbReference type="InterPro" id="IPR048254">
    <property type="entry name" value="CDP_ALCOHOL_P_TRANSF_CS"/>
</dbReference>
<reference evidence="19 20" key="1">
    <citation type="journal article" date="2014" name="Genome Announc.">
        <title>Genome Sequence of Afipia felis Strain 76713, Isolated in Hospital Water Using an Amoeba Co-Culture Procedure.</title>
        <authorList>
            <person name="Benamar S."/>
            <person name="La Scola B."/>
            <person name="Croce O."/>
        </authorList>
    </citation>
    <scope>NUCLEOTIDE SEQUENCE [LARGE SCALE GENOMIC DNA]</scope>
    <source>
        <strain evidence="19 20">76713</strain>
    </source>
</reference>
<dbReference type="InterPro" id="IPR000462">
    <property type="entry name" value="CDP-OH_P_trans"/>
</dbReference>
<dbReference type="InterPro" id="IPR043130">
    <property type="entry name" value="CDP-OH_PTrfase_TM_dom"/>
</dbReference>
<dbReference type="AlphaFoldDB" id="A0A090MPL9"/>
<protein>
    <recommendedName>
        <fullName evidence="6 16">CDP-diacylglycerol--glycerol-3-phosphate 3-phosphatidyltransferase</fullName>
        <ecNumber evidence="5 16">2.7.8.5</ecNumber>
    </recommendedName>
</protein>
<dbReference type="EC" id="2.7.8.5" evidence="5 16"/>
<dbReference type="Pfam" id="PF01066">
    <property type="entry name" value="CDP-OH_P_transf"/>
    <property type="match status" value="1"/>
</dbReference>
<dbReference type="InterPro" id="IPR050324">
    <property type="entry name" value="CDP-alcohol_PTase-I"/>
</dbReference>
<dbReference type="InterPro" id="IPR004570">
    <property type="entry name" value="Phosphatidylglycerol_P_synth"/>
</dbReference>
<dbReference type="PROSITE" id="PS00379">
    <property type="entry name" value="CDP_ALCOHOL_P_TRANSF"/>
    <property type="match status" value="1"/>
</dbReference>
<dbReference type="GO" id="GO:0016020">
    <property type="term" value="C:membrane"/>
    <property type="evidence" value="ECO:0007669"/>
    <property type="project" value="UniProtKB-SubCell"/>
</dbReference>
<evidence type="ECO:0000256" key="6">
    <source>
        <dbReference type="ARBA" id="ARBA00014944"/>
    </source>
</evidence>
<evidence type="ECO:0000256" key="18">
    <source>
        <dbReference type="SAM" id="Phobius"/>
    </source>
</evidence>
<organism evidence="19 20">
    <name type="scientific">Afipia felis</name>
    <name type="common">Cat scratch disease bacillus</name>
    <dbReference type="NCBI Taxonomy" id="1035"/>
    <lineage>
        <taxon>Bacteria</taxon>
        <taxon>Pseudomonadati</taxon>
        <taxon>Pseudomonadota</taxon>
        <taxon>Alphaproteobacteria</taxon>
        <taxon>Hyphomicrobiales</taxon>
        <taxon>Nitrobacteraceae</taxon>
        <taxon>Afipia</taxon>
    </lineage>
</organism>
<feature type="transmembrane region" description="Helical" evidence="18">
    <location>
        <begin position="46"/>
        <end position="64"/>
    </location>
</feature>
<evidence type="ECO:0000256" key="13">
    <source>
        <dbReference type="ARBA" id="ARBA00023209"/>
    </source>
</evidence>
<keyword evidence="12 18" id="KW-0472">Membrane</keyword>
<evidence type="ECO:0000256" key="9">
    <source>
        <dbReference type="ARBA" id="ARBA00022692"/>
    </source>
</evidence>
<comment type="pathway">
    <text evidence="3">Lipid metabolism.</text>
</comment>
<evidence type="ECO:0000313" key="20">
    <source>
        <dbReference type="Proteomes" id="UP000035762"/>
    </source>
</evidence>
<dbReference type="NCBIfam" id="TIGR00560">
    <property type="entry name" value="pgsA"/>
    <property type="match status" value="1"/>
</dbReference>
<sequence length="203" mass="22445">MSSVTTRKPLKHSFALPNILTYSRIAAVPIVVACMYAQSIGNGPLWLRWVALAVFIIAAVTDFFDGYYARMWNQQSAFGRMLDPIADKLLVASCLLMLAADETIKGWSLWAAIVILCREILVSGLREYLAALHVRVPVTQLAKWKTAVQLVSIGFLIAGEAGEAILPPTIPIGITLLWISALVTLYTGWDYFRSGIHHLVEDE</sequence>
<evidence type="ECO:0000313" key="19">
    <source>
        <dbReference type="EMBL" id="CEG09315.1"/>
    </source>
</evidence>
<dbReference type="GO" id="GO:0046474">
    <property type="term" value="P:glycerophospholipid biosynthetic process"/>
    <property type="evidence" value="ECO:0007669"/>
    <property type="project" value="TreeGrafter"/>
</dbReference>
<dbReference type="PIRSF" id="PIRSF000847">
    <property type="entry name" value="Phos_ph_gly_syn"/>
    <property type="match status" value="1"/>
</dbReference>
<evidence type="ECO:0000256" key="4">
    <source>
        <dbReference type="ARBA" id="ARBA00010441"/>
    </source>
</evidence>
<keyword evidence="13" id="KW-0594">Phospholipid biosynthesis</keyword>
<evidence type="ECO:0000256" key="17">
    <source>
        <dbReference type="RuleBase" id="RU003750"/>
    </source>
</evidence>
<comment type="caution">
    <text evidence="19">The sequence shown here is derived from an EMBL/GenBank/DDBJ whole genome shotgun (WGS) entry which is preliminary data.</text>
</comment>
<evidence type="ECO:0000256" key="16">
    <source>
        <dbReference type="NCBIfam" id="TIGR00560"/>
    </source>
</evidence>
<evidence type="ECO:0000256" key="11">
    <source>
        <dbReference type="ARBA" id="ARBA00023098"/>
    </source>
</evidence>
<evidence type="ECO:0000256" key="14">
    <source>
        <dbReference type="ARBA" id="ARBA00023264"/>
    </source>
</evidence>
<feature type="transmembrane region" description="Helical" evidence="18">
    <location>
        <begin position="172"/>
        <end position="189"/>
    </location>
</feature>
<evidence type="ECO:0000256" key="12">
    <source>
        <dbReference type="ARBA" id="ARBA00023136"/>
    </source>
</evidence>
<dbReference type="PANTHER" id="PTHR14269:SF62">
    <property type="entry name" value="CDP-DIACYLGLYCEROL--GLYCEROL-3-PHOSPHATE 3-PHOSPHATIDYLTRANSFERASE 1, CHLOROPLASTIC"/>
    <property type="match status" value="1"/>
</dbReference>
<evidence type="ECO:0000256" key="3">
    <source>
        <dbReference type="ARBA" id="ARBA00005189"/>
    </source>
</evidence>
<feature type="transmembrane region" description="Helical" evidence="18">
    <location>
        <begin position="85"/>
        <end position="101"/>
    </location>
</feature>
<comment type="subcellular location">
    <subcellularLocation>
        <location evidence="1">Membrane</location>
        <topology evidence="1">Multi-pass membrane protein</topology>
    </subcellularLocation>
</comment>
<keyword evidence="10 18" id="KW-1133">Transmembrane helix</keyword>
<dbReference type="PANTHER" id="PTHR14269">
    <property type="entry name" value="CDP-DIACYLGLYCEROL--GLYCEROL-3-PHOSPHATE 3-PHOSPHATIDYLTRANSFERASE-RELATED"/>
    <property type="match status" value="1"/>
</dbReference>
<keyword evidence="9 18" id="KW-0812">Transmembrane</keyword>
<comment type="pathway">
    <text evidence="2">Phospholipid metabolism; phosphatidylglycerol biosynthesis; phosphatidylglycerol from CDP-diacylglycerol: step 1/2.</text>
</comment>
<dbReference type="GO" id="GO:0008444">
    <property type="term" value="F:CDP-diacylglycerol-glycerol-3-phosphate 3-phosphatidyltransferase activity"/>
    <property type="evidence" value="ECO:0007669"/>
    <property type="project" value="UniProtKB-UniRule"/>
</dbReference>
<evidence type="ECO:0000256" key="2">
    <source>
        <dbReference type="ARBA" id="ARBA00005042"/>
    </source>
</evidence>
<evidence type="ECO:0000256" key="10">
    <source>
        <dbReference type="ARBA" id="ARBA00022989"/>
    </source>
</evidence>
<accession>A0A090MPL9</accession>
<dbReference type="STRING" id="1035.BN961_02740"/>